<name>A0AA40FWJ2_9HYME</name>
<keyword evidence="1" id="KW-0732">Signal</keyword>
<evidence type="ECO:0000313" key="3">
    <source>
        <dbReference type="Proteomes" id="UP001177670"/>
    </source>
</evidence>
<dbReference type="AlphaFoldDB" id="A0AA40FWJ2"/>
<sequence length="162" mass="17920">MAAREHHRHRAAAIVVAFALLPLIARDCGPKQRGRHLSKADRLAPVRPLRTHGRKVHLARSRLSANNNPTSKGLSGLSGRVQGNRGNVTLHRSLDVLRSTNLRLVDKPVILGDAFTRFVLALCHDFDITLFRRTRREIWIAPLNILSSVKCGVNMAPGYAGC</sequence>
<dbReference type="EMBL" id="JAHYIQ010000013">
    <property type="protein sequence ID" value="KAK1126688.1"/>
    <property type="molecule type" value="Genomic_DNA"/>
</dbReference>
<accession>A0AA40FWJ2</accession>
<evidence type="ECO:0000256" key="1">
    <source>
        <dbReference type="SAM" id="SignalP"/>
    </source>
</evidence>
<dbReference type="Proteomes" id="UP001177670">
    <property type="component" value="Unassembled WGS sequence"/>
</dbReference>
<organism evidence="2 3">
    <name type="scientific">Melipona bicolor</name>
    <dbReference type="NCBI Taxonomy" id="60889"/>
    <lineage>
        <taxon>Eukaryota</taxon>
        <taxon>Metazoa</taxon>
        <taxon>Ecdysozoa</taxon>
        <taxon>Arthropoda</taxon>
        <taxon>Hexapoda</taxon>
        <taxon>Insecta</taxon>
        <taxon>Pterygota</taxon>
        <taxon>Neoptera</taxon>
        <taxon>Endopterygota</taxon>
        <taxon>Hymenoptera</taxon>
        <taxon>Apocrita</taxon>
        <taxon>Aculeata</taxon>
        <taxon>Apoidea</taxon>
        <taxon>Anthophila</taxon>
        <taxon>Apidae</taxon>
        <taxon>Melipona</taxon>
    </lineage>
</organism>
<evidence type="ECO:0000313" key="2">
    <source>
        <dbReference type="EMBL" id="KAK1126688.1"/>
    </source>
</evidence>
<feature type="signal peptide" evidence="1">
    <location>
        <begin position="1"/>
        <end position="25"/>
    </location>
</feature>
<proteinExistence type="predicted"/>
<comment type="caution">
    <text evidence="2">The sequence shown here is derived from an EMBL/GenBank/DDBJ whole genome shotgun (WGS) entry which is preliminary data.</text>
</comment>
<reference evidence="2" key="1">
    <citation type="submission" date="2021-10" db="EMBL/GenBank/DDBJ databases">
        <title>Melipona bicolor Genome sequencing and assembly.</title>
        <authorList>
            <person name="Araujo N.S."/>
            <person name="Arias M.C."/>
        </authorList>
    </citation>
    <scope>NUCLEOTIDE SEQUENCE</scope>
    <source>
        <strain evidence="2">USP_2M_L1-L4_2017</strain>
        <tissue evidence="2">Whole body</tissue>
    </source>
</reference>
<protein>
    <submittedName>
        <fullName evidence="2">Uncharacterized protein</fullName>
    </submittedName>
</protein>
<feature type="chain" id="PRO_5041296781" evidence="1">
    <location>
        <begin position="26"/>
        <end position="162"/>
    </location>
</feature>
<keyword evidence="3" id="KW-1185">Reference proteome</keyword>
<gene>
    <name evidence="2" type="ORF">K0M31_004312</name>
</gene>